<evidence type="ECO:0000256" key="2">
    <source>
        <dbReference type="ARBA" id="ARBA00022723"/>
    </source>
</evidence>
<dbReference type="GO" id="GO:0032259">
    <property type="term" value="P:methylation"/>
    <property type="evidence" value="ECO:0007669"/>
    <property type="project" value="UniProtKB-KW"/>
</dbReference>
<dbReference type="GO" id="GO:0016705">
    <property type="term" value="F:oxidoreductase activity, acting on paired donors, with incorporation or reduction of molecular oxygen"/>
    <property type="evidence" value="ECO:0007669"/>
    <property type="project" value="InterPro"/>
</dbReference>
<evidence type="ECO:0000313" key="8">
    <source>
        <dbReference type="EMBL" id="WPB07102.1"/>
    </source>
</evidence>
<evidence type="ECO:0000256" key="1">
    <source>
        <dbReference type="ARBA" id="ARBA00001971"/>
    </source>
</evidence>
<reference evidence="8 10" key="2">
    <citation type="submission" date="2023-09" db="EMBL/GenBank/DDBJ databases">
        <title>Complete-Gapless Cercospora beticola genome.</title>
        <authorList>
            <person name="Wyatt N.A."/>
            <person name="Spanner R.E."/>
            <person name="Bolton M.D."/>
        </authorList>
    </citation>
    <scope>NUCLEOTIDE SEQUENCE [LARGE SCALE GENOMIC DNA]</scope>
    <source>
        <strain evidence="8">Cb09-40</strain>
    </source>
</reference>
<protein>
    <submittedName>
        <fullName evidence="7">Pisatin demethylase</fullName>
    </submittedName>
</protein>
<dbReference type="EMBL" id="LKMD01000103">
    <property type="protein sequence ID" value="PIA96257.1"/>
    <property type="molecule type" value="Genomic_DNA"/>
</dbReference>
<dbReference type="GO" id="GO:0020037">
    <property type="term" value="F:heme binding"/>
    <property type="evidence" value="ECO:0007669"/>
    <property type="project" value="InterPro"/>
</dbReference>
<feature type="binding site" description="axial binding residue" evidence="4">
    <location>
        <position position="439"/>
    </location>
    <ligand>
        <name>heme</name>
        <dbReference type="ChEBI" id="CHEBI:30413"/>
    </ligand>
    <ligandPart>
        <name>Fe</name>
        <dbReference type="ChEBI" id="CHEBI:18248"/>
    </ligandPart>
</feature>
<dbReference type="GO" id="GO:0008168">
    <property type="term" value="F:methyltransferase activity"/>
    <property type="evidence" value="ECO:0007669"/>
    <property type="project" value="UniProtKB-KW"/>
</dbReference>
<dbReference type="InterPro" id="IPR001128">
    <property type="entry name" value="Cyt_P450"/>
</dbReference>
<dbReference type="Pfam" id="PF00067">
    <property type="entry name" value="p450"/>
    <property type="match status" value="1"/>
</dbReference>
<organism evidence="7 9">
    <name type="scientific">Cercospora beticola</name>
    <name type="common">Sugarbeet leaf spot fungus</name>
    <dbReference type="NCBI Taxonomy" id="122368"/>
    <lineage>
        <taxon>Eukaryota</taxon>
        <taxon>Fungi</taxon>
        <taxon>Dikarya</taxon>
        <taxon>Ascomycota</taxon>
        <taxon>Pezizomycotina</taxon>
        <taxon>Dothideomycetes</taxon>
        <taxon>Dothideomycetidae</taxon>
        <taxon>Mycosphaerellales</taxon>
        <taxon>Mycosphaerellaceae</taxon>
        <taxon>Cercospora</taxon>
    </lineage>
</organism>
<sequence>MDSALHRIVIVAGLFSVFLTLRALYRLLVHPLARFPGPKYAAISRSWQGSVVLAGAPEQEYERLHKRYDSQALRIGPNELHISDVKLYKTIYSQTNPFPKHDYFYECFNTPHTLFVETDVLLHKERRKTLNPLFSRTGVEQFQPVMAEKLHQVGTKVRRISENGPIEVNNMIRSMTVDIISQLAFGSSLGLIGESKDSFEAAFLQAFDVAGAAIYGMYYNPLQKFASSLVPLDVLGKLDTGLGELARLQRYAKDSHARFIRRNDEEKQSSPHPIIFDRLMGVPIDQQVTESIDILVAGSDTTAFTLTVCLNAVLSNAHLKQKVVAAADEAMPDLHKLPSFIELEKNAYLFAVVKESLRFAMAVPGMLPRVVPERSQPFMVDGKVVPPGTVVGMSVYTMNFSEELWGPDAKEFKPERWLGEQAKTLDSGLATFSKGSRQCIGINVAHAEVTLAITYLFRNFDMELVTPNMKIRDVFTYQVLSPGLQVRFTDRT</sequence>
<dbReference type="SUPFAM" id="SSF48264">
    <property type="entry name" value="Cytochrome P450"/>
    <property type="match status" value="1"/>
</dbReference>
<proteinExistence type="inferred from homology"/>
<keyword evidence="3 4" id="KW-0408">Iron</keyword>
<accession>A0A2G5HUN3</accession>
<keyword evidence="6" id="KW-0472">Membrane</keyword>
<keyword evidence="2 4" id="KW-0479">Metal-binding</keyword>
<keyword evidence="6" id="KW-1133">Transmembrane helix</keyword>
<evidence type="ECO:0000256" key="3">
    <source>
        <dbReference type="ARBA" id="ARBA00023004"/>
    </source>
</evidence>
<dbReference type="AlphaFoldDB" id="A0A2G5HUN3"/>
<dbReference type="GO" id="GO:0004497">
    <property type="term" value="F:monooxygenase activity"/>
    <property type="evidence" value="ECO:0007669"/>
    <property type="project" value="UniProtKB-KW"/>
</dbReference>
<dbReference type="PANTHER" id="PTHR24305:SF234">
    <property type="entry name" value="CYTOCHROME P450"/>
    <property type="match status" value="1"/>
</dbReference>
<dbReference type="PRINTS" id="PR00385">
    <property type="entry name" value="P450"/>
</dbReference>
<evidence type="ECO:0000256" key="4">
    <source>
        <dbReference type="PIRSR" id="PIRSR602401-1"/>
    </source>
</evidence>
<keyword evidence="10" id="KW-1185">Reference proteome</keyword>
<dbReference type="EMBL" id="CP134191">
    <property type="protein sequence ID" value="WPB07102.1"/>
    <property type="molecule type" value="Genomic_DNA"/>
</dbReference>
<keyword evidence="6" id="KW-0812">Transmembrane</keyword>
<keyword evidence="4 5" id="KW-0349">Heme</keyword>
<comment type="cofactor">
    <cofactor evidence="1 4">
        <name>heme</name>
        <dbReference type="ChEBI" id="CHEBI:30413"/>
    </cofactor>
</comment>
<evidence type="ECO:0000313" key="9">
    <source>
        <dbReference type="Proteomes" id="UP000230605"/>
    </source>
</evidence>
<keyword evidence="5" id="KW-0560">Oxidoreductase</keyword>
<dbReference type="Gene3D" id="1.10.630.10">
    <property type="entry name" value="Cytochrome P450"/>
    <property type="match status" value="1"/>
</dbReference>
<dbReference type="PRINTS" id="PR00463">
    <property type="entry name" value="EP450I"/>
</dbReference>
<feature type="transmembrane region" description="Helical" evidence="6">
    <location>
        <begin position="6"/>
        <end position="25"/>
    </location>
</feature>
<dbReference type="InterPro" id="IPR017972">
    <property type="entry name" value="Cyt_P450_CS"/>
</dbReference>
<dbReference type="OrthoDB" id="3945418at2759"/>
<dbReference type="InterPro" id="IPR036396">
    <property type="entry name" value="Cyt_P450_sf"/>
</dbReference>
<gene>
    <name evidence="7" type="ORF">CB0940_10385</name>
    <name evidence="8" type="ORF">RHO25_011762</name>
</gene>
<dbReference type="GO" id="GO:0005506">
    <property type="term" value="F:iron ion binding"/>
    <property type="evidence" value="ECO:0007669"/>
    <property type="project" value="InterPro"/>
</dbReference>
<dbReference type="InterPro" id="IPR050121">
    <property type="entry name" value="Cytochrome_P450_monoxygenase"/>
</dbReference>
<dbReference type="Proteomes" id="UP000230605">
    <property type="component" value="Chromosome 8"/>
</dbReference>
<dbReference type="PROSITE" id="PS00086">
    <property type="entry name" value="CYTOCHROME_P450"/>
    <property type="match status" value="1"/>
</dbReference>
<reference evidence="7 9" key="1">
    <citation type="submission" date="2015-10" db="EMBL/GenBank/DDBJ databases">
        <title>The cercosporin biosynthetic gene cluster was horizontally transferred to several fungal lineages and shown to be expanded in Cercospora beticola based on microsynteny with recipient genomes.</title>
        <authorList>
            <person name="De Jonge R."/>
            <person name="Ebert M.K."/>
            <person name="Suttle J.C."/>
            <person name="Jurick Ii W.M."/>
            <person name="Secor G.A."/>
            <person name="Thomma B.P."/>
            <person name="Van De Peer Y."/>
            <person name="Bolton M.D."/>
        </authorList>
    </citation>
    <scope>NUCLEOTIDE SEQUENCE [LARGE SCALE GENOMIC DNA]</scope>
    <source>
        <strain evidence="7 9">09-40</strain>
    </source>
</reference>
<evidence type="ECO:0000313" key="7">
    <source>
        <dbReference type="EMBL" id="PIA96257.1"/>
    </source>
</evidence>
<keyword evidence="7" id="KW-0489">Methyltransferase</keyword>
<keyword evidence="7" id="KW-0808">Transferase</keyword>
<comment type="similarity">
    <text evidence="5">Belongs to the cytochrome P450 family.</text>
</comment>
<evidence type="ECO:0000313" key="10">
    <source>
        <dbReference type="Proteomes" id="UP001302367"/>
    </source>
</evidence>
<keyword evidence="5" id="KW-0503">Monooxygenase</keyword>
<name>A0A2G5HUN3_CERBT</name>
<dbReference type="InterPro" id="IPR002401">
    <property type="entry name" value="Cyt_P450_E_grp-I"/>
</dbReference>
<dbReference type="CDD" id="cd11062">
    <property type="entry name" value="CYP58-like"/>
    <property type="match status" value="1"/>
</dbReference>
<evidence type="ECO:0000256" key="5">
    <source>
        <dbReference type="RuleBase" id="RU000461"/>
    </source>
</evidence>
<dbReference type="PANTHER" id="PTHR24305">
    <property type="entry name" value="CYTOCHROME P450"/>
    <property type="match status" value="1"/>
</dbReference>
<dbReference type="Proteomes" id="UP001302367">
    <property type="component" value="Chromosome 8"/>
</dbReference>
<evidence type="ECO:0000256" key="6">
    <source>
        <dbReference type="SAM" id="Phobius"/>
    </source>
</evidence>